<protein>
    <submittedName>
        <fullName evidence="2">RecBCD enzyme subunit RecD</fullName>
        <ecNumber evidence="2">3.1.11.5</ecNumber>
    </submittedName>
</protein>
<keyword evidence="2" id="KW-0378">Hydrolase</keyword>
<dbReference type="Pfam" id="PF18741">
    <property type="entry name" value="MTES_1575"/>
    <property type="match status" value="1"/>
</dbReference>
<dbReference type="Pfam" id="PF13086">
    <property type="entry name" value="AAA_11"/>
    <property type="match status" value="2"/>
</dbReference>
<dbReference type="InterPro" id="IPR027417">
    <property type="entry name" value="P-loop_NTPase"/>
</dbReference>
<dbReference type="InterPro" id="IPR049468">
    <property type="entry name" value="Restrct_endonuc-II-like_dom"/>
</dbReference>
<dbReference type="InterPro" id="IPR045055">
    <property type="entry name" value="DNA2/NAM7-like"/>
</dbReference>
<sequence>MDQDKNKILIKNINNWKSKLLDLGMKNKSLNFNIKTTKTISSKIKIVYPNLLDFLKSLDTSSKESYEISNYKMLNLYSTDTLKNQTLFSSNLEDITKNNSFYKTKIYTQFGYYETKDILDLTLKKIYKISKTWKDEYSIDVLYLAFGFLKWYEANDSNETRYAPLLLLPVELKKSLNTWSIQIKKAENFIQNEALVKKLKNDFDIDAELNLNKDDLINTYKSYSEQILNQVIDKRWEIIDDVYLANFDFSRINIYKDIEANINNIVASDFFKAIVDQTNNLDNDISVVNENNLDTKLNILEQYKILDADSSQEIAIQNAILGKSFVLQGPPGTGKSQTITNIITELISRGKKILFVAEKNAALQVVYNNLKKIGLQKYAIPIHDSKINKSEILNELVSDANNSQFFDLDDQKLESFVSNYQQIKDIFNNYKDVLLKKRSVEFDNVYGYINKYYSYKNYLDLNFEINNILQITNQNFEHNLELINRFYEAFKVIGFNYKNNLWYGFNKTNVDFLTKNQIFENLYLFNKQITNIKDYINQHNVLANTNTINLEFILKITYLKQIINLYQNTKTLYKNQILDINDFKNQLEITSQLVELHYIKSLLIDTLNNSWKNLDFINKSDIQQTIDYIKTTINKPLKTLSLKWNKHYKLLKNNLKDHLDIKQIDIVKELELFLDLFNTYKQEQDLSQKLMFNIDIKDINQLLENKQTLENIINLYSNQTISNTILNILADHNKKEQLANNINNFYNSYLDFLTLLNKDKTTYLKYSYLEFKNLIDNLLNNKHQLDQYISFIFYKQELEKDLSDFINKIIENKITTNYKEIFLKRFYKLLIQNIIDTELQNKDAIFMNSNLELFRTKDKEISNIAKDRIIMVLDKRIKESLIFQNTNPQYNILKREASKKRLRMSFKTIFENALEFILNIKPCLMLSPLTVSYLFKDIDYKFDTVIFDEASQIKPETAISSLFRAKQVIIVGDKEQMPPTNFFTALESDELIEQTNYDEDISSGYESLLSLAEGNLNSIRLKWHYRSKFEDLIYTSNKFIYNDLITFPNSKLPKDYEGLKFIYSQYIDQNDDYHTILKALETLKQLILTYQNKYSVGIVVFNTEVEQKANEYLDKFLEQNPDLLPFFSEDVKEPFFIKNIETVQGDERDFIIFIINGKINKAGRVSVMFGEINKQNGYKRLNVAISRAKRGMIVVSNFKHNEVDWYKSDQDGIKMLEKFIKNAELGVNNLENLTTFDEQSKHSFDQEVYEQLTKKGWEVKKQVGSSGFKIDLAIVDPRDENKFLLAIECDGSTFNSSKSSRDRDRLRQQVLESRGWAFHRIWSTDWFKNPSLQTNLIEEKLNKILNSNKENKIEIKETKTEIKEDKFIKKTNTQAEIFETYPSIDKLIKQVGYYSLGNESGFFIKRVKELEDATNYIVNQTGPILLNSVYKIVRDLTKQQKVSDTVKLVVSRMINSIGILDENQFLIPYGWEFKFKQSTNNDNKRSISEIHDNEIKHFILTVFKTNNMAISTTDFTKELTLKTYNKSVLQSSINKVQHVLDQMIKDKIIVEESKNVYRLI</sequence>
<name>A0A654IHY3_9MOLU</name>
<dbReference type="Pfam" id="PF13087">
    <property type="entry name" value="AAA_12"/>
    <property type="match status" value="1"/>
</dbReference>
<dbReference type="Gene3D" id="3.40.50.300">
    <property type="entry name" value="P-loop containing nucleotide triphosphate hydrolases"/>
    <property type="match status" value="3"/>
</dbReference>
<evidence type="ECO:0000313" key="2">
    <source>
        <dbReference type="EMBL" id="VZR97433.1"/>
    </source>
</evidence>
<dbReference type="InterPro" id="IPR011335">
    <property type="entry name" value="Restrct_endonuc-II-like"/>
</dbReference>
<dbReference type="SMART" id="SM00952">
    <property type="entry name" value="RAP"/>
    <property type="match status" value="1"/>
</dbReference>
<dbReference type="SUPFAM" id="SSF52540">
    <property type="entry name" value="P-loop containing nucleoside triphosphate hydrolases"/>
    <property type="match status" value="1"/>
</dbReference>
<dbReference type="Gene3D" id="3.40.960.10">
    <property type="entry name" value="VSR Endonuclease"/>
    <property type="match status" value="1"/>
</dbReference>
<dbReference type="EMBL" id="LR739235">
    <property type="protein sequence ID" value="VZR97433.1"/>
    <property type="molecule type" value="Genomic_DNA"/>
</dbReference>
<dbReference type="EC" id="3.1.11.5" evidence="2"/>
<dbReference type="Pfam" id="PF13195">
    <property type="entry name" value="DUF4011"/>
    <property type="match status" value="1"/>
</dbReference>
<dbReference type="InterPro" id="IPR013584">
    <property type="entry name" value="RAP"/>
</dbReference>
<dbReference type="GO" id="GO:0008854">
    <property type="term" value="F:exodeoxyribonuclease V activity"/>
    <property type="evidence" value="ECO:0007669"/>
    <property type="project" value="UniProtKB-EC"/>
</dbReference>
<dbReference type="InterPro" id="IPR041677">
    <property type="entry name" value="DNA2/NAM7_AAA_11"/>
</dbReference>
<dbReference type="PANTHER" id="PTHR10887">
    <property type="entry name" value="DNA2/NAM7 HELICASE FAMILY"/>
    <property type="match status" value="1"/>
</dbReference>
<dbReference type="InterPro" id="IPR041679">
    <property type="entry name" value="DNA2/NAM7-like_C"/>
</dbReference>
<organism evidence="2">
    <name type="scientific">Mycoplasma feriruminatoris</name>
    <dbReference type="NCBI Taxonomy" id="1179777"/>
    <lineage>
        <taxon>Bacteria</taxon>
        <taxon>Bacillati</taxon>
        <taxon>Mycoplasmatota</taxon>
        <taxon>Mollicutes</taxon>
        <taxon>Mycoplasmataceae</taxon>
        <taxon>Mycoplasma</taxon>
    </lineage>
</organism>
<feature type="domain" description="RAP" evidence="1">
    <location>
        <begin position="1287"/>
        <end position="1340"/>
    </location>
</feature>
<accession>A0A654IHY3</accession>
<evidence type="ECO:0000259" key="1">
    <source>
        <dbReference type="SMART" id="SM00952"/>
    </source>
</evidence>
<reference evidence="2" key="1">
    <citation type="submission" date="2019-11" db="EMBL/GenBank/DDBJ databases">
        <authorList>
            <person name="Falquet L."/>
            <person name="Falquet L."/>
        </authorList>
    </citation>
    <scope>NUCLEOTIDE SEQUENCE</scope>
    <source>
        <strain evidence="2">8756-13</strain>
    </source>
</reference>
<dbReference type="FunFam" id="3.40.960.10:FF:000002">
    <property type="entry name" value="DNA helicase related protein"/>
    <property type="match status" value="1"/>
</dbReference>
<gene>
    <name evidence="2" type="primary">recD</name>
    <name evidence="2" type="ORF">MF5295_00309</name>
</gene>
<proteinExistence type="predicted"/>
<dbReference type="InterPro" id="IPR025103">
    <property type="entry name" value="DUF4011"/>
</dbReference>
<dbReference type="SUPFAM" id="SSF52980">
    <property type="entry name" value="Restriction endonuclease-like"/>
    <property type="match status" value="1"/>
</dbReference>
<dbReference type="GO" id="GO:0004386">
    <property type="term" value="F:helicase activity"/>
    <property type="evidence" value="ECO:0007669"/>
    <property type="project" value="InterPro"/>
</dbReference>